<feature type="compositionally biased region" description="Polar residues" evidence="1">
    <location>
        <begin position="282"/>
        <end position="298"/>
    </location>
</feature>
<sequence>MPSATASDASEKSRQHKKTMSSASSTSSAGAQPRGSQSPPAAMNRETTPESLADADQKTKKRIQNRVAQRTYRNRMKQRVQDLEQQLCEMRARQQQQQYYPQDMSGSVTPDGSMGFVPNAGSMPPALWQQTMSLPRTPGSMPQEMWPAMAVESPNQPMPDAVSMAGNPYMARNFHQQPSFNNPALLNQLNPSAATGLDQVPMISPTMEMPGEPSMQRLYRNGSAASTPNQESLQLDAHFGYRGTVTGLVPKGQASEISEEDGNDAKLFTNPTSWENSPAMMSPTSSRTGTVAPQSAISTSPWGSIATAATEVSDVGSPHQFSSIEERFEYVLECARRVGFDTFDSMAAQYYGSSFDPCSSLAMDQRLSRNRHLPALLSEIRQKSAQWSVWERRAYQDEALKTAEDICAIECREFRSMQDLGDVNAANLATIQQKLPNVWTLLSGLASATPLQRQGDRSNLVYNSIKQLCALGDASGHMAVDGQ</sequence>
<organism evidence="3 4">
    <name type="scientific">Akanthomyces lecanii RCEF 1005</name>
    <dbReference type="NCBI Taxonomy" id="1081108"/>
    <lineage>
        <taxon>Eukaryota</taxon>
        <taxon>Fungi</taxon>
        <taxon>Dikarya</taxon>
        <taxon>Ascomycota</taxon>
        <taxon>Pezizomycotina</taxon>
        <taxon>Sordariomycetes</taxon>
        <taxon>Hypocreomycetidae</taxon>
        <taxon>Hypocreales</taxon>
        <taxon>Cordycipitaceae</taxon>
        <taxon>Akanthomyces</taxon>
        <taxon>Cordyceps confragosa</taxon>
    </lineage>
</organism>
<evidence type="ECO:0000313" key="3">
    <source>
        <dbReference type="EMBL" id="OAA78395.1"/>
    </source>
</evidence>
<feature type="region of interest" description="Disordered" evidence="1">
    <location>
        <begin position="269"/>
        <end position="298"/>
    </location>
</feature>
<dbReference type="Gene3D" id="1.20.5.170">
    <property type="match status" value="1"/>
</dbReference>
<dbReference type="InterPro" id="IPR046347">
    <property type="entry name" value="bZIP_sf"/>
</dbReference>
<dbReference type="AlphaFoldDB" id="A0A162IUP9"/>
<protein>
    <recommendedName>
        <fullName evidence="2">BZIP domain-containing protein</fullName>
    </recommendedName>
</protein>
<feature type="region of interest" description="Disordered" evidence="1">
    <location>
        <begin position="1"/>
        <end position="77"/>
    </location>
</feature>
<accession>A0A162IUP9</accession>
<dbReference type="GO" id="GO:0003700">
    <property type="term" value="F:DNA-binding transcription factor activity"/>
    <property type="evidence" value="ECO:0007669"/>
    <property type="project" value="InterPro"/>
</dbReference>
<dbReference type="Proteomes" id="UP000076881">
    <property type="component" value="Unassembled WGS sequence"/>
</dbReference>
<proteinExistence type="predicted"/>
<reference evidence="3 4" key="1">
    <citation type="journal article" date="2016" name="Genome Biol. Evol.">
        <title>Divergent and convergent evolution of fungal pathogenicity.</title>
        <authorList>
            <person name="Shang Y."/>
            <person name="Xiao G."/>
            <person name="Zheng P."/>
            <person name="Cen K."/>
            <person name="Zhan S."/>
            <person name="Wang C."/>
        </authorList>
    </citation>
    <scope>NUCLEOTIDE SEQUENCE [LARGE SCALE GENOMIC DNA]</scope>
    <source>
        <strain evidence="3 4">RCEF 1005</strain>
    </source>
</reference>
<comment type="caution">
    <text evidence="3">The sequence shown here is derived from an EMBL/GenBank/DDBJ whole genome shotgun (WGS) entry which is preliminary data.</text>
</comment>
<dbReference type="EMBL" id="AZHF01000003">
    <property type="protein sequence ID" value="OAA78395.1"/>
    <property type="molecule type" value="Genomic_DNA"/>
</dbReference>
<feature type="compositionally biased region" description="Polar residues" evidence="1">
    <location>
        <begin position="34"/>
        <end position="50"/>
    </location>
</feature>
<feature type="domain" description="BZIP" evidence="2">
    <location>
        <begin position="60"/>
        <end position="75"/>
    </location>
</feature>
<gene>
    <name evidence="3" type="ORF">LEL_05218</name>
</gene>
<name>A0A162IUP9_CORDF</name>
<dbReference type="SUPFAM" id="SSF57959">
    <property type="entry name" value="Leucine zipper domain"/>
    <property type="match status" value="1"/>
</dbReference>
<dbReference type="InterPro" id="IPR004827">
    <property type="entry name" value="bZIP"/>
</dbReference>
<dbReference type="CDD" id="cd14688">
    <property type="entry name" value="bZIP_YAP"/>
    <property type="match status" value="1"/>
</dbReference>
<feature type="compositionally biased region" description="Low complexity" evidence="1">
    <location>
        <begin position="21"/>
        <end position="31"/>
    </location>
</feature>
<evidence type="ECO:0000313" key="4">
    <source>
        <dbReference type="Proteomes" id="UP000076881"/>
    </source>
</evidence>
<dbReference type="OrthoDB" id="194358at2759"/>
<keyword evidence="4" id="KW-1185">Reference proteome</keyword>
<evidence type="ECO:0000259" key="2">
    <source>
        <dbReference type="PROSITE" id="PS00036"/>
    </source>
</evidence>
<dbReference type="PROSITE" id="PS00036">
    <property type="entry name" value="BZIP_BASIC"/>
    <property type="match status" value="1"/>
</dbReference>
<evidence type="ECO:0000256" key="1">
    <source>
        <dbReference type="SAM" id="MobiDB-lite"/>
    </source>
</evidence>